<dbReference type="Gene3D" id="3.10.20.90">
    <property type="entry name" value="Phosphatidylinositol 3-kinase Catalytic Subunit, Chain A, domain 1"/>
    <property type="match status" value="1"/>
</dbReference>
<accession>A0A814C9D0</accession>
<name>A0A814C9D0_9BILA</name>
<dbReference type="InterPro" id="IPR019747">
    <property type="entry name" value="FERM_CS"/>
</dbReference>
<gene>
    <name evidence="7" type="ORF">GPM918_LOCUS10577</name>
    <name evidence="6" type="ORF">OVA965_LOCUS2754</name>
    <name evidence="9" type="ORF">SRO942_LOCUS10578</name>
    <name evidence="8" type="ORF">TMI583_LOCUS2753</name>
</gene>
<dbReference type="Pfam" id="PF00373">
    <property type="entry name" value="FERM_M"/>
    <property type="match status" value="1"/>
</dbReference>
<feature type="compositionally biased region" description="Basic and acidic residues" evidence="4">
    <location>
        <begin position="310"/>
        <end position="362"/>
    </location>
</feature>
<evidence type="ECO:0000256" key="2">
    <source>
        <dbReference type="ARBA" id="ARBA00022475"/>
    </source>
</evidence>
<dbReference type="PRINTS" id="PR00661">
    <property type="entry name" value="ERMFAMILY"/>
</dbReference>
<dbReference type="Pfam" id="PF00769">
    <property type="entry name" value="ERM_C"/>
    <property type="match status" value="2"/>
</dbReference>
<dbReference type="Proteomes" id="UP000682733">
    <property type="component" value="Unassembled WGS sequence"/>
</dbReference>
<dbReference type="PANTHER" id="PTHR23281">
    <property type="entry name" value="MERLIN/MOESIN/EZRIN/RADIXIN"/>
    <property type="match status" value="1"/>
</dbReference>
<dbReference type="EMBL" id="CAJOBA010000611">
    <property type="protein sequence ID" value="CAF3544898.1"/>
    <property type="molecule type" value="Genomic_DNA"/>
</dbReference>
<feature type="compositionally biased region" description="Acidic residues" evidence="4">
    <location>
        <begin position="492"/>
        <end position="503"/>
    </location>
</feature>
<dbReference type="CDD" id="cd14473">
    <property type="entry name" value="FERM_B-lobe"/>
    <property type="match status" value="1"/>
</dbReference>
<dbReference type="PROSITE" id="PS00661">
    <property type="entry name" value="FERM_2"/>
    <property type="match status" value="1"/>
</dbReference>
<dbReference type="GO" id="GO:0003779">
    <property type="term" value="F:actin binding"/>
    <property type="evidence" value="ECO:0007669"/>
    <property type="project" value="InterPro"/>
</dbReference>
<dbReference type="CDD" id="cd17187">
    <property type="entry name" value="FERM_F1_ERM"/>
    <property type="match status" value="1"/>
</dbReference>
<evidence type="ECO:0000259" key="5">
    <source>
        <dbReference type="PROSITE" id="PS50057"/>
    </source>
</evidence>
<dbReference type="InterPro" id="IPR011259">
    <property type="entry name" value="ERM_C_dom"/>
</dbReference>
<dbReference type="EMBL" id="CAJOBC010002097">
    <property type="protein sequence ID" value="CAF3715338.1"/>
    <property type="molecule type" value="Genomic_DNA"/>
</dbReference>
<dbReference type="SMART" id="SM00295">
    <property type="entry name" value="B41"/>
    <property type="match status" value="1"/>
</dbReference>
<proteinExistence type="predicted"/>
<feature type="region of interest" description="Disordered" evidence="4">
    <location>
        <begin position="306"/>
        <end position="427"/>
    </location>
</feature>
<dbReference type="InterPro" id="IPR014352">
    <property type="entry name" value="FERM/acyl-CoA-bd_prot_sf"/>
</dbReference>
<comment type="caution">
    <text evidence="7">The sequence shown here is derived from an EMBL/GenBank/DDBJ whole genome shotgun (WGS) entry which is preliminary data.</text>
</comment>
<dbReference type="InterPro" id="IPR019749">
    <property type="entry name" value="Band_41_domain"/>
</dbReference>
<dbReference type="GO" id="GO:0005886">
    <property type="term" value="C:plasma membrane"/>
    <property type="evidence" value="ECO:0007669"/>
    <property type="project" value="UniProtKB-SubCell"/>
</dbReference>
<dbReference type="InterPro" id="IPR000798">
    <property type="entry name" value="Ez/rad/moesin-like"/>
</dbReference>
<dbReference type="InterPro" id="IPR018979">
    <property type="entry name" value="FERM_N"/>
</dbReference>
<dbReference type="InterPro" id="IPR018980">
    <property type="entry name" value="FERM_PH-like_C"/>
</dbReference>
<dbReference type="SUPFAM" id="SSF48678">
    <property type="entry name" value="Moesin tail domain"/>
    <property type="match status" value="2"/>
</dbReference>
<dbReference type="FunFam" id="3.10.20.90:FF:000013">
    <property type="entry name" value="radixin isoform X1"/>
    <property type="match status" value="1"/>
</dbReference>
<evidence type="ECO:0000313" key="7">
    <source>
        <dbReference type="EMBL" id="CAF0938497.1"/>
    </source>
</evidence>
<organism evidence="7 10">
    <name type="scientific">Didymodactylos carnosus</name>
    <dbReference type="NCBI Taxonomy" id="1234261"/>
    <lineage>
        <taxon>Eukaryota</taxon>
        <taxon>Metazoa</taxon>
        <taxon>Spiralia</taxon>
        <taxon>Gnathifera</taxon>
        <taxon>Rotifera</taxon>
        <taxon>Eurotatoria</taxon>
        <taxon>Bdelloidea</taxon>
        <taxon>Philodinida</taxon>
        <taxon>Philodinidae</taxon>
        <taxon>Didymodactylos</taxon>
    </lineage>
</organism>
<dbReference type="InterPro" id="IPR029071">
    <property type="entry name" value="Ubiquitin-like_domsf"/>
</dbReference>
<dbReference type="Pfam" id="PF09380">
    <property type="entry name" value="FERM_C"/>
    <property type="match status" value="1"/>
</dbReference>
<dbReference type="CDD" id="cd13194">
    <property type="entry name" value="FERM_C_ERM"/>
    <property type="match status" value="1"/>
</dbReference>
<dbReference type="InterPro" id="IPR035963">
    <property type="entry name" value="FERM_2"/>
</dbReference>
<dbReference type="AlphaFoldDB" id="A0A814C9D0"/>
<evidence type="ECO:0000256" key="4">
    <source>
        <dbReference type="SAM" id="MobiDB-lite"/>
    </source>
</evidence>
<dbReference type="Gene3D" id="1.20.5.450">
    <property type="match status" value="1"/>
</dbReference>
<keyword evidence="2" id="KW-1003">Cell membrane</keyword>
<comment type="subcellular location">
    <subcellularLocation>
        <location evidence="1">Cell membrane</location>
        <topology evidence="1">Peripheral membrane protein</topology>
    </subcellularLocation>
</comment>
<dbReference type="PRINTS" id="PR00935">
    <property type="entry name" value="BAND41"/>
</dbReference>
<keyword evidence="3" id="KW-0472">Membrane</keyword>
<dbReference type="Proteomes" id="UP000681722">
    <property type="component" value="Unassembled WGS sequence"/>
</dbReference>
<dbReference type="SUPFAM" id="SSF47031">
    <property type="entry name" value="Second domain of FERM"/>
    <property type="match status" value="1"/>
</dbReference>
<dbReference type="EMBL" id="CAJNOQ010002097">
    <property type="protein sequence ID" value="CAF0938497.1"/>
    <property type="molecule type" value="Genomic_DNA"/>
</dbReference>
<dbReference type="Proteomes" id="UP000677228">
    <property type="component" value="Unassembled WGS sequence"/>
</dbReference>
<dbReference type="SMART" id="SM01196">
    <property type="entry name" value="FERM_C"/>
    <property type="match status" value="1"/>
</dbReference>
<evidence type="ECO:0000313" key="10">
    <source>
        <dbReference type="Proteomes" id="UP000663829"/>
    </source>
</evidence>
<feature type="domain" description="FERM" evidence="5">
    <location>
        <begin position="6"/>
        <end position="297"/>
    </location>
</feature>
<reference evidence="7" key="1">
    <citation type="submission" date="2021-02" db="EMBL/GenBank/DDBJ databases">
        <authorList>
            <person name="Nowell W R."/>
        </authorList>
    </citation>
    <scope>NUCLEOTIDE SEQUENCE</scope>
</reference>
<evidence type="ECO:0000256" key="1">
    <source>
        <dbReference type="ARBA" id="ARBA00004202"/>
    </source>
</evidence>
<dbReference type="Gene3D" id="1.20.80.10">
    <property type="match status" value="1"/>
</dbReference>
<dbReference type="PROSITE" id="PS00660">
    <property type="entry name" value="FERM_1"/>
    <property type="match status" value="1"/>
</dbReference>
<dbReference type="FunFam" id="2.30.29.30:FF:000003">
    <property type="entry name" value="Radixin isoform 1"/>
    <property type="match status" value="1"/>
</dbReference>
<dbReference type="Pfam" id="PF09379">
    <property type="entry name" value="FERM_N"/>
    <property type="match status" value="1"/>
</dbReference>
<evidence type="ECO:0000313" key="6">
    <source>
        <dbReference type="EMBL" id="CAF0764854.1"/>
    </source>
</evidence>
<dbReference type="SUPFAM" id="SSF54236">
    <property type="entry name" value="Ubiquitin-like"/>
    <property type="match status" value="1"/>
</dbReference>
<dbReference type="OrthoDB" id="6018897at2759"/>
<protein>
    <recommendedName>
        <fullName evidence="5">FERM domain-containing protein</fullName>
    </recommendedName>
</protein>
<dbReference type="PROSITE" id="PS50057">
    <property type="entry name" value="FERM_3"/>
    <property type="match status" value="1"/>
</dbReference>
<feature type="compositionally biased region" description="Basic and acidic residues" evidence="4">
    <location>
        <begin position="377"/>
        <end position="427"/>
    </location>
</feature>
<evidence type="ECO:0000256" key="3">
    <source>
        <dbReference type="ARBA" id="ARBA00023136"/>
    </source>
</evidence>
<dbReference type="SUPFAM" id="SSF50729">
    <property type="entry name" value="PH domain-like"/>
    <property type="match status" value="1"/>
</dbReference>
<dbReference type="InterPro" id="IPR041789">
    <property type="entry name" value="ERM_FERM_C"/>
</dbReference>
<evidence type="ECO:0000313" key="9">
    <source>
        <dbReference type="EMBL" id="CAF3715338.1"/>
    </source>
</evidence>
<dbReference type="Gene3D" id="2.30.29.30">
    <property type="entry name" value="Pleckstrin-homology domain (PH domain)/Phosphotyrosine-binding domain (PTB)"/>
    <property type="match status" value="1"/>
</dbReference>
<dbReference type="EMBL" id="CAJNOK010000611">
    <property type="protein sequence ID" value="CAF0764854.1"/>
    <property type="molecule type" value="Genomic_DNA"/>
</dbReference>
<dbReference type="Gene3D" id="6.10.360.10">
    <property type="match status" value="2"/>
</dbReference>
<dbReference type="InterPro" id="IPR019748">
    <property type="entry name" value="FERM_central"/>
</dbReference>
<sequence>MPPKTVNVRVLTMDAELEFAIQPNTTGKQLFDQVVKTIALREIWFFGLQFTDSKDFPVWLKLNKKVLSQDVKKQQQPLQFRFRARFFPEEVSEELIQDVTQKLFFLQVRDSILMDEIYCPPETCVLLASYAMQAKNGDYSEESHKPGSLVHERLLPKRVMEQFQLSPDEWEKRVINWWKEHRGMLKEEAMLEYLKIAQDLEMYGVNYFDIRNKKGTELYLGVDALGLNIYDRSDKLTPKIGFPWSEIRNISFNDKKFVIKPMEKKAPDFIFYAPRLRINRRILSLCMGNHELYMRRRKPDSIEVQQMKAQAKEEKQARITEKERIQNEIERRKNAEREKEMLKQKLKSLEEQAEHAKRDEKANGSAYSDVDEDSDDERASLDEQSRLTKELEEKRAQAEEARSRLAQERHEAEEEQKRMMDRMRYEQEEKEKIVQEIEQARRHAEQKAYEAQQKEIEARRLEEELLEARKKVMETMNSGMSNAYNHPLGEFNNDEDESDDEDNSSSRNGRGVELQTNEHASRHEEDRITAAEKNQKMQQQLMALKNELGSVHNPHKATENDRLHQQNVASGRDKYKTLKMIRQGNTKKRIDEFESIDQNFRFFIRKQKKKKFKIGRVDSLSLNDRRDLDRQKRNDKQTAEDIIYRENLQSKGIDKYKTLKKIRDGTVKRRIDQFEAM</sequence>
<dbReference type="InterPro" id="IPR011993">
    <property type="entry name" value="PH-like_dom_sf"/>
</dbReference>
<evidence type="ECO:0000313" key="8">
    <source>
        <dbReference type="EMBL" id="CAF3544898.1"/>
    </source>
</evidence>
<feature type="region of interest" description="Disordered" evidence="4">
    <location>
        <begin position="479"/>
        <end position="527"/>
    </location>
</feature>
<dbReference type="InterPro" id="IPR000299">
    <property type="entry name" value="FERM_domain"/>
</dbReference>
<dbReference type="InterPro" id="IPR011174">
    <property type="entry name" value="ERM"/>
</dbReference>
<dbReference type="Proteomes" id="UP000663829">
    <property type="component" value="Unassembled WGS sequence"/>
</dbReference>
<keyword evidence="10" id="KW-1185">Reference proteome</keyword>
<dbReference type="FunFam" id="1.20.80.10:FF:000002">
    <property type="entry name" value="radixin isoform X1"/>
    <property type="match status" value="1"/>
</dbReference>
<dbReference type="InterPro" id="IPR008954">
    <property type="entry name" value="Moesin_tail_sf"/>
</dbReference>